<reference evidence="1" key="1">
    <citation type="submission" date="2016-07" db="EMBL/GenBank/DDBJ databases">
        <authorList>
            <person name="Bretaudeau A."/>
        </authorList>
    </citation>
    <scope>NUCLEOTIDE SEQUENCE</scope>
    <source>
        <strain evidence="1">Rice</strain>
        <tissue evidence="1">Whole body</tissue>
    </source>
</reference>
<dbReference type="EMBL" id="ODYU01013023">
    <property type="protein sequence ID" value="SOQ59637.1"/>
    <property type="molecule type" value="Genomic_DNA"/>
</dbReference>
<dbReference type="AlphaFoldDB" id="A0A2H1X2Y4"/>
<organism evidence="1">
    <name type="scientific">Spodoptera frugiperda</name>
    <name type="common">Fall armyworm</name>
    <dbReference type="NCBI Taxonomy" id="7108"/>
    <lineage>
        <taxon>Eukaryota</taxon>
        <taxon>Metazoa</taxon>
        <taxon>Ecdysozoa</taxon>
        <taxon>Arthropoda</taxon>
        <taxon>Hexapoda</taxon>
        <taxon>Insecta</taxon>
        <taxon>Pterygota</taxon>
        <taxon>Neoptera</taxon>
        <taxon>Endopterygota</taxon>
        <taxon>Lepidoptera</taxon>
        <taxon>Glossata</taxon>
        <taxon>Ditrysia</taxon>
        <taxon>Noctuoidea</taxon>
        <taxon>Noctuidae</taxon>
        <taxon>Amphipyrinae</taxon>
        <taxon>Spodoptera</taxon>
    </lineage>
</organism>
<sequence>MHLAIDHAVGSRMPAWILLWQYITCGKAIRVFSERQIKMLTNHPLSSPHLQWETLPQGFLGSETSCKKCANIEGIFMCVNIHGHETPTALQLRIAVSTLCDKSLTLPLASPWREKSLDDFPILKEGPLYDREMMLLRFCMKHEIYLTTM</sequence>
<evidence type="ECO:0000313" key="1">
    <source>
        <dbReference type="EMBL" id="SOQ59637.1"/>
    </source>
</evidence>
<name>A0A2H1X2Y4_SPOFR</name>
<protein>
    <submittedName>
        <fullName evidence="1">SFRICE_024347</fullName>
    </submittedName>
</protein>
<proteinExistence type="predicted"/>
<gene>
    <name evidence="1" type="ORF">SFRICE_024347</name>
</gene>
<accession>A0A2H1X2Y4</accession>